<evidence type="ECO:0000256" key="4">
    <source>
        <dbReference type="ARBA" id="ARBA00029292"/>
    </source>
</evidence>
<organism evidence="6 7">
    <name type="scientific">Fundicoccus culcitae</name>
    <dbReference type="NCBI Taxonomy" id="2969821"/>
    <lineage>
        <taxon>Bacteria</taxon>
        <taxon>Bacillati</taxon>
        <taxon>Bacillota</taxon>
        <taxon>Bacilli</taxon>
        <taxon>Lactobacillales</taxon>
        <taxon>Aerococcaceae</taxon>
        <taxon>Fundicoccus</taxon>
    </lineage>
</organism>
<feature type="domain" description="SIS" evidence="5">
    <location>
        <begin position="45"/>
        <end position="202"/>
    </location>
</feature>
<comment type="catalytic activity">
    <reaction evidence="4">
        <text>D-galactosamine 6-phosphate + H2O = D-tagatopyranose 1-phosphate + NH4(+)</text>
        <dbReference type="Rhea" id="RHEA:47680"/>
        <dbReference type="ChEBI" id="CHEBI:15377"/>
        <dbReference type="ChEBI" id="CHEBI:28938"/>
        <dbReference type="ChEBI" id="CHEBI:71674"/>
        <dbReference type="ChEBI" id="CHEBI:138150"/>
    </reaction>
</comment>
<gene>
    <name evidence="6" type="ORF">NRE15_03145</name>
</gene>
<dbReference type="RefSeq" id="WP_313794164.1">
    <property type="nucleotide sequence ID" value="NZ_CP102453.1"/>
</dbReference>
<dbReference type="PANTHER" id="PTHR32502">
    <property type="entry name" value="N-ACETYLGALACTOSAMINE PERMEASE II COMPONENT-RELATED"/>
    <property type="match status" value="1"/>
</dbReference>
<dbReference type="InterPro" id="IPR035466">
    <property type="entry name" value="GlmS/AgaS_SIS"/>
</dbReference>
<feature type="domain" description="SIS" evidence="5">
    <location>
        <begin position="218"/>
        <end position="367"/>
    </location>
</feature>
<dbReference type="Pfam" id="PF01380">
    <property type="entry name" value="SIS"/>
    <property type="match status" value="2"/>
</dbReference>
<dbReference type="InterPro" id="IPR046348">
    <property type="entry name" value="SIS_dom_sf"/>
</dbReference>
<proteinExistence type="inferred from homology"/>
<dbReference type="InterPro" id="IPR035464">
    <property type="entry name" value="SIS_AgaS"/>
</dbReference>
<reference evidence="6 7" key="1">
    <citation type="submission" date="2022-08" db="EMBL/GenBank/DDBJ databases">
        <title>Aerococcaceae sp. nov isolated from spoiled eye mask.</title>
        <authorList>
            <person name="Zhou G."/>
            <person name="Xie X.-B."/>
            <person name="Shi Q.-S."/>
            <person name="Wang Y.-S."/>
            <person name="Wen X."/>
            <person name="Peng H."/>
            <person name="Yang X.-J."/>
            <person name="Tao H.-B."/>
            <person name="Huang X.-M."/>
        </authorList>
    </citation>
    <scope>NUCLEOTIDE SEQUENCE [LARGE SCALE GENOMIC DNA]</scope>
    <source>
        <strain evidence="7">DM20194951</strain>
    </source>
</reference>
<dbReference type="Gene3D" id="3.40.50.10490">
    <property type="entry name" value="Glucose-6-phosphate isomerase like protein, domain 1"/>
    <property type="match status" value="2"/>
</dbReference>
<evidence type="ECO:0000256" key="2">
    <source>
        <dbReference type="ARBA" id="ARBA00022737"/>
    </source>
</evidence>
<dbReference type="Proteomes" id="UP001315967">
    <property type="component" value="Chromosome"/>
</dbReference>
<dbReference type="PROSITE" id="PS51464">
    <property type="entry name" value="SIS"/>
    <property type="match status" value="2"/>
</dbReference>
<evidence type="ECO:0000259" key="5">
    <source>
        <dbReference type="PROSITE" id="PS51464"/>
    </source>
</evidence>
<dbReference type="InterPro" id="IPR001347">
    <property type="entry name" value="SIS_dom"/>
</dbReference>
<keyword evidence="3" id="KW-0378">Hydrolase</keyword>
<evidence type="ECO:0000313" key="6">
    <source>
        <dbReference type="EMBL" id="UUX34663.1"/>
    </source>
</evidence>
<keyword evidence="7" id="KW-1185">Reference proteome</keyword>
<evidence type="ECO:0000256" key="3">
    <source>
        <dbReference type="ARBA" id="ARBA00022801"/>
    </source>
</evidence>
<dbReference type="SUPFAM" id="SSF53697">
    <property type="entry name" value="SIS domain"/>
    <property type="match status" value="1"/>
</dbReference>
<dbReference type="CDD" id="cd05010">
    <property type="entry name" value="SIS_AgaS_like"/>
    <property type="match status" value="1"/>
</dbReference>
<name>A0ABY5P8E9_9LACT</name>
<protein>
    <submittedName>
        <fullName evidence="6">SIS domain-containing protein</fullName>
    </submittedName>
</protein>
<dbReference type="CDD" id="cd05008">
    <property type="entry name" value="SIS_GlmS_GlmD_1"/>
    <property type="match status" value="1"/>
</dbReference>
<evidence type="ECO:0000256" key="1">
    <source>
        <dbReference type="ARBA" id="ARBA00007748"/>
    </source>
</evidence>
<dbReference type="PANTHER" id="PTHR32502:SF3">
    <property type="entry name" value="D-GALACTOSAMINE-6-PHOSPHATE DEAMINASE AGAS-RELATED"/>
    <property type="match status" value="1"/>
</dbReference>
<dbReference type="EMBL" id="CP102453">
    <property type="protein sequence ID" value="UUX34663.1"/>
    <property type="molecule type" value="Genomic_DNA"/>
</dbReference>
<evidence type="ECO:0000313" key="7">
    <source>
        <dbReference type="Proteomes" id="UP001315967"/>
    </source>
</evidence>
<keyword evidence="2" id="KW-0677">Repeat</keyword>
<sequence>MFELDHSQLTELGAEITTREIKQQPELWQEAFNNYQAKEADIKRYLQKISEKHQFVQVIFAGAGTSAFVGETITPYLNKIHNQKKIFFKAIATTDIVATPENAFQADVPTILVSFARSGNSPESVATVNLAKQLVNDLYQITITCAAEGKLAQAAQGDSENLLLLQPDRSNDAGFAMTGSFTCMLLTALLVFDPRDNQADIVADVIAMGRQMLADESVVQEVADLDFNRVIYLGAGGFFGLAREAQLKILELTAGKIVTMYETPLGFRHGPKSLIDEKTVVINFVSNDAYTRQYDADLVNEVYHDQIVRQIVSLSVGKVEGTDNKQYNFDAKYSDLEDVYLSLPYILFAQTFSLLAAIKVGNRPDQPSPTGTVNRVVQGVILHDYQ</sequence>
<comment type="similarity">
    <text evidence="1">Belongs to the SIS family. AgaS subfamily.</text>
</comment>
<dbReference type="InterPro" id="IPR050303">
    <property type="entry name" value="GatZ_KbaZ_carbometab"/>
</dbReference>
<accession>A0ABY5P8E9</accession>